<dbReference type="SMART" id="SM01321">
    <property type="entry name" value="Y1_Tnp"/>
    <property type="match status" value="1"/>
</dbReference>
<gene>
    <name evidence="2" type="ORF">YM304_33650</name>
</gene>
<sequence>MGYPDRIIPDGSIHHVMNRGVARQPIFFTDKHRIEFGRLLAEIHERFGIEVLAYCLMGNHYHLIVRCPAGRLSEAMQHLGSTFVRHVNDEVGRDGPLFRSRFKSILVDSDRYLLRAVRYVHRNALDLAGVTSPAGYRWSSHRAYLGHRRSPEFLDTSVVLEMFGNDVARFDRFVCDSEIRHPSADRPDLADLRHTIELAAMVADDADDTSSASIVRSASMLLTEMLTGAERQQWIDELGVPNREALRKAMGRARQRMASMVMLADVMEFVANEFGLARPAA</sequence>
<evidence type="ECO:0000313" key="3">
    <source>
        <dbReference type="Proteomes" id="UP000011863"/>
    </source>
</evidence>
<dbReference type="Pfam" id="PF01797">
    <property type="entry name" value="Y1_Tnp"/>
    <property type="match status" value="1"/>
</dbReference>
<reference evidence="2 3" key="1">
    <citation type="journal article" date="2013" name="Int. J. Syst. Evol. Microbiol.">
        <title>Ilumatobacter nonamiense sp. nov. and Ilumatobacter coccineum sp. nov., isolated from seashore sand.</title>
        <authorList>
            <person name="Matsumoto A."/>
            <person name="Kasai H."/>
            <person name="Matsuo Y."/>
            <person name="Shizuri Y."/>
            <person name="Ichikawa N."/>
            <person name="Fujita N."/>
            <person name="Omura S."/>
            <person name="Takahashi Y."/>
        </authorList>
    </citation>
    <scope>NUCLEOTIDE SEQUENCE [LARGE SCALE GENOMIC DNA]</scope>
    <source>
        <strain evidence="3">NBRC 103263 / KCTC 29153 / YM16-304</strain>
    </source>
</reference>
<dbReference type="EMBL" id="AP012057">
    <property type="protein sequence ID" value="BAN03679.1"/>
    <property type="molecule type" value="Genomic_DNA"/>
</dbReference>
<dbReference type="GO" id="GO:0003677">
    <property type="term" value="F:DNA binding"/>
    <property type="evidence" value="ECO:0007669"/>
    <property type="project" value="InterPro"/>
</dbReference>
<accession>A0A6C7EET2</accession>
<organism evidence="2 3">
    <name type="scientific">Ilumatobacter coccineus (strain NBRC 103263 / KCTC 29153 / YM16-304)</name>
    <dbReference type="NCBI Taxonomy" id="1313172"/>
    <lineage>
        <taxon>Bacteria</taxon>
        <taxon>Bacillati</taxon>
        <taxon>Actinomycetota</taxon>
        <taxon>Acidimicrobiia</taxon>
        <taxon>Acidimicrobiales</taxon>
        <taxon>Ilumatobacteraceae</taxon>
        <taxon>Ilumatobacter</taxon>
    </lineage>
</organism>
<protein>
    <recommendedName>
        <fullName evidence="1">Transposase IS200-like domain-containing protein</fullName>
    </recommendedName>
</protein>
<evidence type="ECO:0000313" key="2">
    <source>
        <dbReference type="EMBL" id="BAN03679.1"/>
    </source>
</evidence>
<dbReference type="SUPFAM" id="SSF143422">
    <property type="entry name" value="Transposase IS200-like"/>
    <property type="match status" value="1"/>
</dbReference>
<dbReference type="RefSeq" id="WP_015442926.1">
    <property type="nucleotide sequence ID" value="NC_020520.1"/>
</dbReference>
<dbReference type="InterPro" id="IPR002686">
    <property type="entry name" value="Transposase_17"/>
</dbReference>
<dbReference type="InterPro" id="IPR036515">
    <property type="entry name" value="Transposase_17_sf"/>
</dbReference>
<dbReference type="Proteomes" id="UP000011863">
    <property type="component" value="Chromosome"/>
</dbReference>
<dbReference type="Gene3D" id="3.30.70.1290">
    <property type="entry name" value="Transposase IS200-like"/>
    <property type="match status" value="1"/>
</dbReference>
<dbReference type="KEGG" id="aym:YM304_33650"/>
<evidence type="ECO:0000259" key="1">
    <source>
        <dbReference type="SMART" id="SM01321"/>
    </source>
</evidence>
<dbReference type="GO" id="GO:0006313">
    <property type="term" value="P:DNA transposition"/>
    <property type="evidence" value="ECO:0007669"/>
    <property type="project" value="InterPro"/>
</dbReference>
<proteinExistence type="predicted"/>
<dbReference type="AlphaFoldDB" id="A0A6C7EET2"/>
<feature type="domain" description="Transposase IS200-like" evidence="1">
    <location>
        <begin position="9"/>
        <end position="123"/>
    </location>
</feature>
<name>A0A6C7EET2_ILUCY</name>
<dbReference type="OrthoDB" id="9814067at2"/>
<keyword evidence="3" id="KW-1185">Reference proteome</keyword>
<dbReference type="GO" id="GO:0004803">
    <property type="term" value="F:transposase activity"/>
    <property type="evidence" value="ECO:0007669"/>
    <property type="project" value="InterPro"/>
</dbReference>
<dbReference type="PANTHER" id="PTHR34322">
    <property type="entry name" value="TRANSPOSASE, Y1_TNP DOMAIN-CONTAINING"/>
    <property type="match status" value="1"/>
</dbReference>
<dbReference type="PANTHER" id="PTHR34322:SF2">
    <property type="entry name" value="TRANSPOSASE IS200-LIKE DOMAIN-CONTAINING PROTEIN"/>
    <property type="match status" value="1"/>
</dbReference>